<feature type="transmembrane region" description="Helical" evidence="8">
    <location>
        <begin position="12"/>
        <end position="34"/>
    </location>
</feature>
<feature type="transmembrane region" description="Helical" evidence="8">
    <location>
        <begin position="211"/>
        <end position="231"/>
    </location>
</feature>
<keyword evidence="4 10" id="KW-0808">Transferase</keyword>
<feature type="transmembrane region" description="Helical" evidence="8">
    <location>
        <begin position="117"/>
        <end position="136"/>
    </location>
</feature>
<feature type="transmembrane region" description="Helical" evidence="8">
    <location>
        <begin position="387"/>
        <end position="404"/>
    </location>
</feature>
<feature type="transmembrane region" description="Helical" evidence="8">
    <location>
        <begin position="170"/>
        <end position="199"/>
    </location>
</feature>
<feature type="transmembrane region" description="Helical" evidence="8">
    <location>
        <begin position="358"/>
        <end position="375"/>
    </location>
</feature>
<feature type="domain" description="ArnT-like N-terminal" evidence="9">
    <location>
        <begin position="32"/>
        <end position="242"/>
    </location>
</feature>
<sequence>MINMKRTFRPAGWFLVTGYFLVAYLLTLNAPALWSPDELRYGEMSRELLARRDWAVPHFNGLVYFEKPIMGYWLNAFAQMLFGETNFAVRFMSALSALGGAFCIVWLVRRLWGADRAWLSGGVYLSLFIVMAVGTYSVFDSFLAFWLTVTMVAFYAALESSSYRERCLYYLLAGLGCGGAFLTKGFLALVLPLMVVVAYSLVQRRVKTLMIYGWISVTSALIVTLPWALAIHFRAPDFWHYFFWVEHIHRFLAADAQHAAPVWFFVPVLLLGLMPWTPVALPALARLRGSLASPLVRYALLWAVLPFIFFSLSRGKLATYILPCMAPLAILITHALGRMFESPGGRRCLRRLSSIQTLAMLVMALGVALGFWLELLPLDDGEGYKAGLWVLSFLVWSACLAGAARTRNIRGFFALYMLAPVAFFMLFGFALPDRTLKAKQPEGLVHRVAPWVKEDTVLVADYPTIMSAFNWYLKRDDVFLFKHQGEMEYGLSQADARHRFIDARGMEDFIADQRRHHDVVVEIRRRSSDESDLPPSDRLLRHGPYSVLFYKRSES</sequence>
<keyword evidence="5 8" id="KW-0812">Transmembrane</keyword>
<keyword evidence="7 8" id="KW-0472">Membrane</keyword>
<dbReference type="Proteomes" id="UP000604243">
    <property type="component" value="Unassembled WGS sequence"/>
</dbReference>
<proteinExistence type="predicted"/>
<keyword evidence="2" id="KW-1003">Cell membrane</keyword>
<dbReference type="PANTHER" id="PTHR33908">
    <property type="entry name" value="MANNOSYLTRANSFERASE YKCB-RELATED"/>
    <property type="match status" value="1"/>
</dbReference>
<accession>A0ABQ3FPV5</accession>
<dbReference type="PANTHER" id="PTHR33908:SF3">
    <property type="entry name" value="UNDECAPRENYL PHOSPHATE-ALPHA-4-AMINO-4-DEOXY-L-ARABINOSE ARABINOSYL TRANSFERASE"/>
    <property type="match status" value="1"/>
</dbReference>
<dbReference type="InterPro" id="IPR050297">
    <property type="entry name" value="LipidA_mod_glycosyltrf_83"/>
</dbReference>
<dbReference type="Pfam" id="PF02366">
    <property type="entry name" value="PMT"/>
    <property type="match status" value="1"/>
</dbReference>
<evidence type="ECO:0000256" key="1">
    <source>
        <dbReference type="ARBA" id="ARBA00004651"/>
    </source>
</evidence>
<evidence type="ECO:0000256" key="6">
    <source>
        <dbReference type="ARBA" id="ARBA00022989"/>
    </source>
</evidence>
<feature type="transmembrane region" description="Helical" evidence="8">
    <location>
        <begin position="318"/>
        <end position="337"/>
    </location>
</feature>
<reference evidence="11" key="1">
    <citation type="journal article" date="2019" name="Int. J. Syst. Evol. Microbiol.">
        <title>The Global Catalogue of Microorganisms (GCM) 10K type strain sequencing project: providing services to taxonomists for standard genome sequencing and annotation.</title>
        <authorList>
            <consortium name="The Broad Institute Genomics Platform"/>
            <consortium name="The Broad Institute Genome Sequencing Center for Infectious Disease"/>
            <person name="Wu L."/>
            <person name="Ma J."/>
        </authorList>
    </citation>
    <scope>NUCLEOTIDE SEQUENCE [LARGE SCALE GENOMIC DNA]</scope>
    <source>
        <strain evidence="11">KCTC 42082</strain>
    </source>
</reference>
<feature type="transmembrane region" description="Helical" evidence="8">
    <location>
        <begin position="411"/>
        <end position="431"/>
    </location>
</feature>
<feature type="transmembrane region" description="Helical" evidence="8">
    <location>
        <begin position="295"/>
        <end position="312"/>
    </location>
</feature>
<evidence type="ECO:0000259" key="9">
    <source>
        <dbReference type="Pfam" id="PF02366"/>
    </source>
</evidence>
<evidence type="ECO:0000256" key="2">
    <source>
        <dbReference type="ARBA" id="ARBA00022475"/>
    </source>
</evidence>
<evidence type="ECO:0000256" key="7">
    <source>
        <dbReference type="ARBA" id="ARBA00023136"/>
    </source>
</evidence>
<evidence type="ECO:0000256" key="4">
    <source>
        <dbReference type="ARBA" id="ARBA00022679"/>
    </source>
</evidence>
<evidence type="ECO:0000256" key="5">
    <source>
        <dbReference type="ARBA" id="ARBA00022692"/>
    </source>
</evidence>
<name>A0ABQ3FPV5_9GAMM</name>
<keyword evidence="11" id="KW-1185">Reference proteome</keyword>
<feature type="transmembrane region" description="Helical" evidence="8">
    <location>
        <begin position="87"/>
        <end position="108"/>
    </location>
</feature>
<dbReference type="InterPro" id="IPR003342">
    <property type="entry name" value="ArnT-like_N"/>
</dbReference>
<dbReference type="EMBL" id="BMZM01000004">
    <property type="protein sequence ID" value="GHC32977.1"/>
    <property type="molecule type" value="Genomic_DNA"/>
</dbReference>
<keyword evidence="6 8" id="KW-1133">Transmembrane helix</keyword>
<gene>
    <name evidence="10" type="primary">arnT</name>
    <name evidence="10" type="ORF">GCM10010082_29410</name>
</gene>
<comment type="caution">
    <text evidence="10">The sequence shown here is derived from an EMBL/GenBank/DDBJ whole genome shotgun (WGS) entry which is preliminary data.</text>
</comment>
<organism evidence="10 11">
    <name type="scientific">Kushneria pakistanensis</name>
    <dbReference type="NCBI Taxonomy" id="1508770"/>
    <lineage>
        <taxon>Bacteria</taxon>
        <taxon>Pseudomonadati</taxon>
        <taxon>Pseudomonadota</taxon>
        <taxon>Gammaproteobacteria</taxon>
        <taxon>Oceanospirillales</taxon>
        <taxon>Halomonadaceae</taxon>
        <taxon>Kushneria</taxon>
    </lineage>
</organism>
<protein>
    <submittedName>
        <fullName evidence="10">Undecaprenyl phosphate-alpha-4-amino-4-deoxy-L-arabinose arabinosyl transferase</fullName>
    </submittedName>
</protein>
<keyword evidence="3" id="KW-0328">Glycosyltransferase</keyword>
<evidence type="ECO:0000256" key="8">
    <source>
        <dbReference type="SAM" id="Phobius"/>
    </source>
</evidence>
<feature type="transmembrane region" description="Helical" evidence="8">
    <location>
        <begin position="262"/>
        <end position="283"/>
    </location>
</feature>
<comment type="subcellular location">
    <subcellularLocation>
        <location evidence="1">Cell membrane</location>
        <topology evidence="1">Multi-pass membrane protein</topology>
    </subcellularLocation>
</comment>
<evidence type="ECO:0000313" key="10">
    <source>
        <dbReference type="EMBL" id="GHC32977.1"/>
    </source>
</evidence>
<evidence type="ECO:0000256" key="3">
    <source>
        <dbReference type="ARBA" id="ARBA00022676"/>
    </source>
</evidence>
<evidence type="ECO:0000313" key="11">
    <source>
        <dbReference type="Proteomes" id="UP000604243"/>
    </source>
</evidence>
<dbReference type="GO" id="GO:0016740">
    <property type="term" value="F:transferase activity"/>
    <property type="evidence" value="ECO:0007669"/>
    <property type="project" value="UniProtKB-KW"/>
</dbReference>